<evidence type="ECO:0000256" key="3">
    <source>
        <dbReference type="ARBA" id="ARBA00022833"/>
    </source>
</evidence>
<evidence type="ECO:0000256" key="5">
    <source>
        <dbReference type="SAM" id="MobiDB-lite"/>
    </source>
</evidence>
<feature type="compositionally biased region" description="Basic residues" evidence="5">
    <location>
        <begin position="603"/>
        <end position="614"/>
    </location>
</feature>
<dbReference type="PANTHER" id="PTHR47793:SF1">
    <property type="entry name" value="HISTONE DEACETYLASE COMPLEX SUBUNIT CTI6"/>
    <property type="match status" value="1"/>
</dbReference>
<feature type="region of interest" description="Disordered" evidence="5">
    <location>
        <begin position="824"/>
        <end position="1087"/>
    </location>
</feature>
<feature type="region of interest" description="Disordered" evidence="5">
    <location>
        <begin position="651"/>
        <end position="805"/>
    </location>
</feature>
<dbReference type="Pfam" id="PF20826">
    <property type="entry name" value="PHD_5"/>
    <property type="match status" value="1"/>
</dbReference>
<feature type="coiled-coil region" evidence="4">
    <location>
        <begin position="550"/>
        <end position="595"/>
    </location>
</feature>
<feature type="compositionally biased region" description="Polar residues" evidence="5">
    <location>
        <begin position="688"/>
        <end position="725"/>
    </location>
</feature>
<feature type="compositionally biased region" description="Basic and acidic residues" evidence="5">
    <location>
        <begin position="663"/>
        <end position="686"/>
    </location>
</feature>
<dbReference type="InterPro" id="IPR053051">
    <property type="entry name" value="HDAC_complex_subunit"/>
</dbReference>
<feature type="compositionally biased region" description="Low complexity" evidence="5">
    <location>
        <begin position="862"/>
        <end position="881"/>
    </location>
</feature>
<feature type="region of interest" description="Disordered" evidence="5">
    <location>
        <begin position="374"/>
        <end position="401"/>
    </location>
</feature>
<comment type="caution">
    <text evidence="7">The sequence shown here is derived from an EMBL/GenBank/DDBJ whole genome shotgun (WGS) entry which is preliminary data.</text>
</comment>
<dbReference type="Gene3D" id="2.60.120.650">
    <property type="entry name" value="Cupin"/>
    <property type="match status" value="1"/>
</dbReference>
<evidence type="ECO:0000256" key="2">
    <source>
        <dbReference type="ARBA" id="ARBA00022771"/>
    </source>
</evidence>
<evidence type="ECO:0000259" key="6">
    <source>
        <dbReference type="SMART" id="SM00249"/>
    </source>
</evidence>
<dbReference type="InterPro" id="IPR019786">
    <property type="entry name" value="Zinc_finger_PHD-type_CS"/>
</dbReference>
<keyword evidence="3" id="KW-0862">Zinc</keyword>
<feature type="compositionally biased region" description="Polar residues" evidence="5">
    <location>
        <begin position="982"/>
        <end position="1001"/>
    </location>
</feature>
<keyword evidence="4" id="KW-0175">Coiled coil</keyword>
<evidence type="ECO:0000256" key="4">
    <source>
        <dbReference type="SAM" id="Coils"/>
    </source>
</evidence>
<feature type="domain" description="Zinc finger PHD-type" evidence="6">
    <location>
        <begin position="55"/>
        <end position="98"/>
    </location>
</feature>
<sequence>MTLRPPQNVNQPTYQTCLLEKQFGWARSNGHKQLGVEVQPEYEEEEYEEEDSVIRCTCNYNHDNYEMMIQCDKCKVWQHSTCVGIKDAPEHYFCEKCRPLKIQCICNNNLDFSRALVKCIRCNNFSHNECVGLPERPPKRYFVCRFCLNKQQEQKKLQEKREFNVYQPNRLLSSKLLFLNSKQNLQNLKNQQNLQQFKLLENGNESSTTTLLVRKRNAQQLSSKDRDGNFNLDKIQNLNGNLQNLNEQKRKRTNNNKFSNQQKRTEQELEQRNDEIVLDRKMFTIIHSSMIDERNQNQKKTIAKLNSNSNHNHSSNCIYTLEKTKTSTTLDNRRITNNHKETPMNGANYSDLTNGDELLQEQNRSVQDLVGIEAPPTIGTFNGHQLSGNDKQQISSRSVFKSQPEQIISQNNFNKNSLDIKPTTKYQLENASSELQQRQQQLNDLPSQNSNQIENTNLIRNQQMLHNQALIQKRKRLYWKRTGIYDDLFYQGFNKFKPLVPSSFEIEKGKIVQLFVKQKQKDKQFQETLEKTYFNQKKKPNNQNKFRNLKKNWINNYHRLKEEKKRKKKIERKRLEALERKMEVKEEKKKLASLTPKLNKKKFSLSEYRKKRATSKTPQLTTQRISSNRTQIKTEPKLKFKQKLEPLQQQTLQQQKLQQQKLQQKEGKEKEKANRQELKNKPKIEPRQSISPISVSTNISMPTKTKTSFPNSSIFQSKQKTTNGGINSSTSDINSSSPISNMKSSIRNSQANTSSNYSSKQQRQQIKQQQGISGREYDDLMMPNSKSPKSNKITQKNFRSTNTNRIYSTSNVNYITSSHSTNDLQAFQQQQQQQHQQMNTEKQFKSRNYNDYPTNSYNRLPRNNSSNQLRKLNNNKNRSLSPPTLQTELSPISSSSLRSTPQKKSITYNKYQKKNRNERNFHDLNKFSSSNNSILSNGSTLTRSRSSSSSPLQQPQQQQQQQPSPPLSSASSPSSSSIPFKRSNSSNYPDYSAHFGNNNEKNTIRSSKRISNNNSLNNNLNRSNDFLENNDDPYYKRRNYPYPNNRRRNHFRRSNFSSSNQNLNNIKYNNDFDQRRHNRVSRFNDRK</sequence>
<dbReference type="InterPro" id="IPR001965">
    <property type="entry name" value="Znf_PHD"/>
</dbReference>
<dbReference type="SUPFAM" id="SSF57903">
    <property type="entry name" value="FYVE/PHD zinc finger"/>
    <property type="match status" value="2"/>
</dbReference>
<gene>
    <name evidence="7" type="ORF">M0813_09614</name>
</gene>
<feature type="region of interest" description="Disordered" evidence="5">
    <location>
        <begin position="603"/>
        <end position="637"/>
    </location>
</feature>
<keyword evidence="2" id="KW-0863">Zinc-finger</keyword>
<feature type="compositionally biased region" description="Polar residues" evidence="5">
    <location>
        <begin position="900"/>
        <end position="910"/>
    </location>
</feature>
<feature type="compositionally biased region" description="Low complexity" evidence="5">
    <location>
        <begin position="759"/>
        <end position="774"/>
    </location>
</feature>
<feature type="compositionally biased region" description="Low complexity" evidence="5">
    <location>
        <begin position="926"/>
        <end position="939"/>
    </location>
</feature>
<keyword evidence="8" id="KW-1185">Reference proteome</keyword>
<feature type="compositionally biased region" description="Polar residues" evidence="5">
    <location>
        <begin position="747"/>
        <end position="758"/>
    </location>
</feature>
<evidence type="ECO:0000313" key="8">
    <source>
        <dbReference type="Proteomes" id="UP001150062"/>
    </source>
</evidence>
<feature type="compositionally biased region" description="Polar residues" evidence="5">
    <location>
        <begin position="838"/>
        <end position="858"/>
    </location>
</feature>
<dbReference type="PROSITE" id="PS01359">
    <property type="entry name" value="ZF_PHD_1"/>
    <property type="match status" value="1"/>
</dbReference>
<dbReference type="Gene3D" id="3.30.40.10">
    <property type="entry name" value="Zinc/RING finger domain, C3HC4 (zinc finger)"/>
    <property type="match status" value="1"/>
</dbReference>
<feature type="compositionally biased region" description="Low complexity" evidence="5">
    <location>
        <begin position="890"/>
        <end position="899"/>
    </location>
</feature>
<proteinExistence type="predicted"/>
<organism evidence="7 8">
    <name type="scientific">Anaeramoeba flamelloides</name>
    <dbReference type="NCBI Taxonomy" id="1746091"/>
    <lineage>
        <taxon>Eukaryota</taxon>
        <taxon>Metamonada</taxon>
        <taxon>Anaeramoebidae</taxon>
        <taxon>Anaeramoeba</taxon>
    </lineage>
</organism>
<name>A0ABQ8X4Z2_9EUKA</name>
<reference evidence="7" key="1">
    <citation type="submission" date="2022-08" db="EMBL/GenBank/DDBJ databases">
        <title>Novel sulfate-reducing endosymbionts in the free-living metamonad Anaeramoeba.</title>
        <authorList>
            <person name="Jerlstrom-Hultqvist J."/>
            <person name="Cepicka I."/>
            <person name="Gallot-Lavallee L."/>
            <person name="Salas-Leiva D."/>
            <person name="Curtis B.A."/>
            <person name="Zahonova K."/>
            <person name="Pipaliya S."/>
            <person name="Dacks J."/>
            <person name="Roger A.J."/>
        </authorList>
    </citation>
    <scope>NUCLEOTIDE SEQUENCE</scope>
    <source>
        <strain evidence="7">Schooner1</strain>
    </source>
</reference>
<feature type="compositionally biased region" description="Basic and acidic residues" evidence="5">
    <location>
        <begin position="915"/>
        <end position="925"/>
    </location>
</feature>
<accession>A0ABQ8X4Z2</accession>
<dbReference type="SMART" id="SM00249">
    <property type="entry name" value="PHD"/>
    <property type="match status" value="2"/>
</dbReference>
<feature type="compositionally biased region" description="Polar residues" evidence="5">
    <location>
        <begin position="615"/>
        <end position="631"/>
    </location>
</feature>
<dbReference type="CDD" id="cd15550">
    <property type="entry name" value="PHD_MLL5"/>
    <property type="match status" value="1"/>
</dbReference>
<dbReference type="InterPro" id="IPR011011">
    <property type="entry name" value="Znf_FYVE_PHD"/>
</dbReference>
<dbReference type="EMBL" id="JAOAOG010000333">
    <property type="protein sequence ID" value="KAJ6227711.1"/>
    <property type="molecule type" value="Genomic_DNA"/>
</dbReference>
<keyword evidence="1" id="KW-0479">Metal-binding</keyword>
<dbReference type="InterPro" id="IPR013083">
    <property type="entry name" value="Znf_RING/FYVE/PHD"/>
</dbReference>
<dbReference type="Proteomes" id="UP001150062">
    <property type="component" value="Unassembled WGS sequence"/>
</dbReference>
<feature type="compositionally biased region" description="Low complexity" evidence="5">
    <location>
        <begin position="726"/>
        <end position="746"/>
    </location>
</feature>
<feature type="compositionally biased region" description="Low complexity" evidence="5">
    <location>
        <begin position="828"/>
        <end position="837"/>
    </location>
</feature>
<feature type="compositionally biased region" description="Low complexity" evidence="5">
    <location>
        <begin position="1054"/>
        <end position="1065"/>
    </location>
</feature>
<feature type="domain" description="Zinc finger PHD-type" evidence="6">
    <location>
        <begin position="103"/>
        <end position="148"/>
    </location>
</feature>
<dbReference type="PANTHER" id="PTHR47793">
    <property type="entry name" value="HISTONE DEACETYLASE COMPLEX SUBUNIT CTI6"/>
    <property type="match status" value="1"/>
</dbReference>
<feature type="compositionally biased region" description="Low complexity" evidence="5">
    <location>
        <begin position="946"/>
        <end position="977"/>
    </location>
</feature>
<feature type="compositionally biased region" description="Low complexity" evidence="5">
    <location>
        <begin position="1009"/>
        <end position="1027"/>
    </location>
</feature>
<feature type="compositionally biased region" description="Low complexity" evidence="5">
    <location>
        <begin position="651"/>
        <end position="662"/>
    </location>
</feature>
<feature type="region of interest" description="Disordered" evidence="5">
    <location>
        <begin position="244"/>
        <end position="270"/>
    </location>
</feature>
<evidence type="ECO:0000313" key="7">
    <source>
        <dbReference type="EMBL" id="KAJ6227711.1"/>
    </source>
</evidence>
<feature type="compositionally biased region" description="Polar residues" evidence="5">
    <location>
        <begin position="784"/>
        <end position="805"/>
    </location>
</feature>
<protein>
    <submittedName>
        <fullName evidence="7">Histone deacetylase complex subunit cti6</fullName>
    </submittedName>
</protein>
<feature type="compositionally biased region" description="Polar residues" evidence="5">
    <location>
        <begin position="379"/>
        <end position="401"/>
    </location>
</feature>
<evidence type="ECO:0000256" key="1">
    <source>
        <dbReference type="ARBA" id="ARBA00022723"/>
    </source>
</evidence>